<reference evidence="2" key="2">
    <citation type="submission" date="2021-01" db="EMBL/GenBank/DDBJ databases">
        <authorList>
            <person name="Mieszkin S."/>
            <person name="Pouder E."/>
            <person name="Alain K."/>
        </authorList>
    </citation>
    <scope>NUCLEOTIDE SEQUENCE</scope>
    <source>
        <strain evidence="2">HW T2.11</strain>
    </source>
</reference>
<dbReference type="SUPFAM" id="SSF56219">
    <property type="entry name" value="DNase I-like"/>
    <property type="match status" value="1"/>
</dbReference>
<dbReference type="InterPro" id="IPR036691">
    <property type="entry name" value="Endo/exonu/phosph_ase_sf"/>
</dbReference>
<feature type="domain" description="Endonuclease/exonuclease/phosphatase" evidence="1">
    <location>
        <begin position="4"/>
        <end position="196"/>
    </location>
</feature>
<evidence type="ECO:0000313" key="2">
    <source>
        <dbReference type="EMBL" id="MCB8876868.1"/>
    </source>
</evidence>
<dbReference type="Pfam" id="PF03372">
    <property type="entry name" value="Exo_endo_phos"/>
    <property type="match status" value="1"/>
</dbReference>
<keyword evidence="2" id="KW-0540">Nuclease</keyword>
<name>A0A963YTR1_9PROT</name>
<dbReference type="EMBL" id="JAESVB010000008">
    <property type="protein sequence ID" value="MCB8876868.1"/>
    <property type="molecule type" value="Genomic_DNA"/>
</dbReference>
<dbReference type="AlphaFoldDB" id="A0A963YTR1"/>
<reference evidence="2" key="1">
    <citation type="journal article" date="2021" name="Microorganisms">
        <title>Acidisoma silvae sp. nov. and Acidisomacellulosilytica sp. nov., Two Acidophilic Bacteria Isolated from Decaying Wood, Hydrolyzing Cellulose and Producing Poly-3-hydroxybutyrate.</title>
        <authorList>
            <person name="Mieszkin S."/>
            <person name="Pouder E."/>
            <person name="Uroz S."/>
            <person name="Simon-Colin C."/>
            <person name="Alain K."/>
        </authorList>
    </citation>
    <scope>NUCLEOTIDE SEQUENCE</scope>
    <source>
        <strain evidence="2">HW T2.11</strain>
    </source>
</reference>
<proteinExistence type="predicted"/>
<organism evidence="2 3">
    <name type="scientific">Acidisoma silvae</name>
    <dbReference type="NCBI Taxonomy" id="2802396"/>
    <lineage>
        <taxon>Bacteria</taxon>
        <taxon>Pseudomonadati</taxon>
        <taxon>Pseudomonadota</taxon>
        <taxon>Alphaproteobacteria</taxon>
        <taxon>Acetobacterales</taxon>
        <taxon>Acidocellaceae</taxon>
        <taxon>Acidisoma</taxon>
    </lineage>
</organism>
<dbReference type="Proteomes" id="UP000708298">
    <property type="component" value="Unassembled WGS sequence"/>
</dbReference>
<sequence>MRILSWNLLHTGGATLGDVLGLIERQRPDLLLLQEATAAIDGLAKIGGTYHRSLMPGRANGLAAWSAQGFRLLDTLNLPPGLAWDLRPLRSRPGRSRIALVLEFQAIQIANVHLDHGQRSNRRQLRHIAETYPGIGLIMGDFNAVGAARPHGFSDIGPRRITHMARGVVPFRLDRCLSRTLVPMTATALPYGPSDHRPIVIDFPPCADPAIVKDLALGVSS</sequence>
<evidence type="ECO:0000259" key="1">
    <source>
        <dbReference type="Pfam" id="PF03372"/>
    </source>
</evidence>
<evidence type="ECO:0000313" key="3">
    <source>
        <dbReference type="Proteomes" id="UP000708298"/>
    </source>
</evidence>
<dbReference type="GO" id="GO:0004519">
    <property type="term" value="F:endonuclease activity"/>
    <property type="evidence" value="ECO:0007669"/>
    <property type="project" value="UniProtKB-KW"/>
</dbReference>
<dbReference type="InterPro" id="IPR005135">
    <property type="entry name" value="Endo/exonuclease/phosphatase"/>
</dbReference>
<protein>
    <submittedName>
        <fullName evidence="2">Endonuclease/exonuclease/phosphatase family protein</fullName>
    </submittedName>
</protein>
<comment type="caution">
    <text evidence="2">The sequence shown here is derived from an EMBL/GenBank/DDBJ whole genome shotgun (WGS) entry which is preliminary data.</text>
</comment>
<dbReference type="Gene3D" id="3.60.10.10">
    <property type="entry name" value="Endonuclease/exonuclease/phosphatase"/>
    <property type="match status" value="1"/>
</dbReference>
<accession>A0A963YTR1</accession>
<dbReference type="RefSeq" id="WP_227322525.1">
    <property type="nucleotide sequence ID" value="NZ_JAESVB010000008.1"/>
</dbReference>
<gene>
    <name evidence="2" type="ORF">ASILVAE211_16870</name>
</gene>
<keyword evidence="2" id="KW-0255">Endonuclease</keyword>
<keyword evidence="2" id="KW-0378">Hydrolase</keyword>
<keyword evidence="3" id="KW-1185">Reference proteome</keyword>